<sequence>MMYILPLTPATTEEEDNSSTSAVFNSDASRSDDELSMGDEMSMDGRMSVDESASPTESFYDRAESQSRDSEEEEEDYRYLAEGDDYSYIDAAEEDYSYIEKEMSLEEAIELARSARVFRPASCAMTWNCPCARCKQQRAQLLVNHVTAELLKLGCGRKPTEPEPDIEAQAKREQHEKPAERKVLRYKQLPRKEASVKQRLTHEAELSAKTMGGSHGRNLAIEKTARDQAGRVMQMPTPPPAKGRKQGHRRQYSLQETQVIQLLANMAASHRRI</sequence>
<feature type="compositionally biased region" description="Basic and acidic residues" evidence="1">
    <location>
        <begin position="168"/>
        <end position="180"/>
    </location>
</feature>
<keyword evidence="3" id="KW-1185">Reference proteome</keyword>
<gene>
    <name evidence="2" type="ORF">CALVIDRAFT_555123</name>
</gene>
<feature type="compositionally biased region" description="Basic residues" evidence="1">
    <location>
        <begin position="242"/>
        <end position="251"/>
    </location>
</feature>
<protein>
    <submittedName>
        <fullName evidence="2">Uncharacterized protein</fullName>
    </submittedName>
</protein>
<feature type="compositionally biased region" description="Basic and acidic residues" evidence="1">
    <location>
        <begin position="59"/>
        <end position="69"/>
    </location>
</feature>
<name>A0A167M5V3_CALVF</name>
<organism evidence="2 3">
    <name type="scientific">Calocera viscosa (strain TUFC12733)</name>
    <dbReference type="NCBI Taxonomy" id="1330018"/>
    <lineage>
        <taxon>Eukaryota</taxon>
        <taxon>Fungi</taxon>
        <taxon>Dikarya</taxon>
        <taxon>Basidiomycota</taxon>
        <taxon>Agaricomycotina</taxon>
        <taxon>Dacrymycetes</taxon>
        <taxon>Dacrymycetales</taxon>
        <taxon>Dacrymycetaceae</taxon>
        <taxon>Calocera</taxon>
    </lineage>
</organism>
<dbReference type="OrthoDB" id="10521026at2759"/>
<feature type="region of interest" description="Disordered" evidence="1">
    <location>
        <begin position="227"/>
        <end position="251"/>
    </location>
</feature>
<evidence type="ECO:0000313" key="2">
    <source>
        <dbReference type="EMBL" id="KZO96366.1"/>
    </source>
</evidence>
<feature type="region of interest" description="Disordered" evidence="1">
    <location>
        <begin position="1"/>
        <end position="76"/>
    </location>
</feature>
<dbReference type="AlphaFoldDB" id="A0A167M5V3"/>
<accession>A0A167M5V3</accession>
<evidence type="ECO:0000313" key="3">
    <source>
        <dbReference type="Proteomes" id="UP000076738"/>
    </source>
</evidence>
<dbReference type="EMBL" id="KV417284">
    <property type="protein sequence ID" value="KZO96366.1"/>
    <property type="molecule type" value="Genomic_DNA"/>
</dbReference>
<proteinExistence type="predicted"/>
<reference evidence="2 3" key="1">
    <citation type="journal article" date="2016" name="Mol. Biol. Evol.">
        <title>Comparative Genomics of Early-Diverging Mushroom-Forming Fungi Provides Insights into the Origins of Lignocellulose Decay Capabilities.</title>
        <authorList>
            <person name="Nagy L.G."/>
            <person name="Riley R."/>
            <person name="Tritt A."/>
            <person name="Adam C."/>
            <person name="Daum C."/>
            <person name="Floudas D."/>
            <person name="Sun H."/>
            <person name="Yadav J.S."/>
            <person name="Pangilinan J."/>
            <person name="Larsson K.H."/>
            <person name="Matsuura K."/>
            <person name="Barry K."/>
            <person name="Labutti K."/>
            <person name="Kuo R."/>
            <person name="Ohm R.A."/>
            <person name="Bhattacharya S.S."/>
            <person name="Shirouzu T."/>
            <person name="Yoshinaga Y."/>
            <person name="Martin F.M."/>
            <person name="Grigoriev I.V."/>
            <person name="Hibbett D.S."/>
        </authorList>
    </citation>
    <scope>NUCLEOTIDE SEQUENCE [LARGE SCALE GENOMIC DNA]</scope>
    <source>
        <strain evidence="2 3">TUFC12733</strain>
    </source>
</reference>
<feature type="region of interest" description="Disordered" evidence="1">
    <location>
        <begin position="158"/>
        <end position="180"/>
    </location>
</feature>
<feature type="compositionally biased region" description="Polar residues" evidence="1">
    <location>
        <begin position="18"/>
        <end position="28"/>
    </location>
</feature>
<evidence type="ECO:0000256" key="1">
    <source>
        <dbReference type="SAM" id="MobiDB-lite"/>
    </source>
</evidence>
<dbReference type="Proteomes" id="UP000076738">
    <property type="component" value="Unassembled WGS sequence"/>
</dbReference>